<evidence type="ECO:0000256" key="2">
    <source>
        <dbReference type="SAM" id="Phobius"/>
    </source>
</evidence>
<proteinExistence type="predicted"/>
<evidence type="ECO:0000313" key="3">
    <source>
        <dbReference type="EMBL" id="CAF1263213.1"/>
    </source>
</evidence>
<reference evidence="3" key="1">
    <citation type="submission" date="2021-02" db="EMBL/GenBank/DDBJ databases">
        <authorList>
            <person name="Nowell W R."/>
        </authorList>
    </citation>
    <scope>NUCLEOTIDE SEQUENCE</scope>
</reference>
<comment type="caution">
    <text evidence="3">The sequence shown here is derived from an EMBL/GenBank/DDBJ whole genome shotgun (WGS) entry which is preliminary data.</text>
</comment>
<keyword evidence="5" id="KW-1185">Reference proteome</keyword>
<dbReference type="Proteomes" id="UP000663829">
    <property type="component" value="Unassembled WGS sequence"/>
</dbReference>
<feature type="region of interest" description="Disordered" evidence="1">
    <location>
        <begin position="193"/>
        <end position="229"/>
    </location>
</feature>
<evidence type="ECO:0000313" key="5">
    <source>
        <dbReference type="Proteomes" id="UP000663829"/>
    </source>
</evidence>
<name>A0A815AZ48_9BILA</name>
<keyword evidence="2" id="KW-0812">Transmembrane</keyword>
<dbReference type="AlphaFoldDB" id="A0A815AZ48"/>
<sequence>SRHKKDDEDNGGEEKYAWSKKGRNKAAKKDDVRGKSRITKALRKVTENVDEPRRRRRLKRAGKLSCSPKCCLAALVPAVLGLLALIGAITGVLLGRATTTMPASRPRQPAALPLQQRRQRPLQRLLQRRLQRLLQHPLQRLLQVLPLRQPHRRQRQQQQLRLRHPLLLLQQQQQQRRRRRQQIRRQLLPRAALPRLQVQAPQPPLRLQPRRLQLHPPPPPLHRQQQQRALHSPLPPLHRQQQQRALYIDNVSVKDSSGTQLLVNNDFSSSITTGWSVFCTCSGGGGGYQASVGCYGGTGTCYYDDCSGSWHYLAQSIGTVVSAVYTIGFSLAIDPVGSTKYGMGSSSQGALIYVKMN</sequence>
<gene>
    <name evidence="3" type="ORF">GPM918_LOCUS26712</name>
    <name evidence="4" type="ORF">SRO942_LOCUS26915</name>
</gene>
<keyword evidence="2" id="KW-0472">Membrane</keyword>
<accession>A0A815AZ48</accession>
<feature type="region of interest" description="Disordered" evidence="1">
    <location>
        <begin position="1"/>
        <end position="36"/>
    </location>
</feature>
<dbReference type="EMBL" id="CAJNOQ010010870">
    <property type="protein sequence ID" value="CAF1263213.1"/>
    <property type="molecule type" value="Genomic_DNA"/>
</dbReference>
<evidence type="ECO:0000313" key="4">
    <source>
        <dbReference type="EMBL" id="CAF4042834.1"/>
    </source>
</evidence>
<feature type="non-terminal residue" evidence="3">
    <location>
        <position position="357"/>
    </location>
</feature>
<dbReference type="EMBL" id="CAJOBC010019669">
    <property type="protein sequence ID" value="CAF4042834.1"/>
    <property type="molecule type" value="Genomic_DNA"/>
</dbReference>
<dbReference type="Proteomes" id="UP000681722">
    <property type="component" value="Unassembled WGS sequence"/>
</dbReference>
<feature type="transmembrane region" description="Helical" evidence="2">
    <location>
        <begin position="70"/>
        <end position="94"/>
    </location>
</feature>
<organism evidence="3 5">
    <name type="scientific">Didymodactylos carnosus</name>
    <dbReference type="NCBI Taxonomy" id="1234261"/>
    <lineage>
        <taxon>Eukaryota</taxon>
        <taxon>Metazoa</taxon>
        <taxon>Spiralia</taxon>
        <taxon>Gnathifera</taxon>
        <taxon>Rotifera</taxon>
        <taxon>Eurotatoria</taxon>
        <taxon>Bdelloidea</taxon>
        <taxon>Philodinida</taxon>
        <taxon>Philodinidae</taxon>
        <taxon>Didymodactylos</taxon>
    </lineage>
</organism>
<protein>
    <submittedName>
        <fullName evidence="3">Uncharacterized protein</fullName>
    </submittedName>
</protein>
<feature type="compositionally biased region" description="Basic and acidic residues" evidence="1">
    <location>
        <begin position="1"/>
        <end position="17"/>
    </location>
</feature>
<evidence type="ECO:0000256" key="1">
    <source>
        <dbReference type="SAM" id="MobiDB-lite"/>
    </source>
</evidence>
<keyword evidence="2" id="KW-1133">Transmembrane helix</keyword>